<dbReference type="GO" id="GO:0016020">
    <property type="term" value="C:membrane"/>
    <property type="evidence" value="ECO:0007669"/>
    <property type="project" value="UniProtKB-SubCell"/>
</dbReference>
<protein>
    <recommendedName>
        <fullName evidence="8">Rhodopsin domain-containing protein</fullName>
    </recommendedName>
</protein>
<organism evidence="9 10">
    <name type="scientific">Clonostachys solani</name>
    <dbReference type="NCBI Taxonomy" id="160281"/>
    <lineage>
        <taxon>Eukaryota</taxon>
        <taxon>Fungi</taxon>
        <taxon>Dikarya</taxon>
        <taxon>Ascomycota</taxon>
        <taxon>Pezizomycotina</taxon>
        <taxon>Sordariomycetes</taxon>
        <taxon>Hypocreomycetidae</taxon>
        <taxon>Hypocreales</taxon>
        <taxon>Bionectriaceae</taxon>
        <taxon>Clonostachys</taxon>
    </lineage>
</organism>
<feature type="transmembrane region" description="Helical" evidence="7">
    <location>
        <begin position="243"/>
        <end position="263"/>
    </location>
</feature>
<keyword evidence="3 7" id="KW-1133">Transmembrane helix</keyword>
<name>A0A9P0ER09_9HYPO</name>
<dbReference type="Pfam" id="PF20684">
    <property type="entry name" value="Fung_rhodopsin"/>
    <property type="match status" value="1"/>
</dbReference>
<evidence type="ECO:0000313" key="10">
    <source>
        <dbReference type="Proteomes" id="UP000775872"/>
    </source>
</evidence>
<feature type="compositionally biased region" description="Basic and acidic residues" evidence="6">
    <location>
        <begin position="730"/>
        <end position="739"/>
    </location>
</feature>
<evidence type="ECO:0000256" key="4">
    <source>
        <dbReference type="ARBA" id="ARBA00023136"/>
    </source>
</evidence>
<dbReference type="EMBL" id="CABFOC020000063">
    <property type="protein sequence ID" value="CAH0056333.1"/>
    <property type="molecule type" value="Genomic_DNA"/>
</dbReference>
<evidence type="ECO:0000259" key="8">
    <source>
        <dbReference type="Pfam" id="PF20684"/>
    </source>
</evidence>
<dbReference type="InterPro" id="IPR049326">
    <property type="entry name" value="Rhodopsin_dom_fungi"/>
</dbReference>
<proteinExistence type="inferred from homology"/>
<dbReference type="PANTHER" id="PTHR33048:SF47">
    <property type="entry name" value="INTEGRAL MEMBRANE PROTEIN-RELATED"/>
    <property type="match status" value="1"/>
</dbReference>
<comment type="caution">
    <text evidence="9">The sequence shown here is derived from an EMBL/GenBank/DDBJ whole genome shotgun (WGS) entry which is preliminary data.</text>
</comment>
<feature type="transmembrane region" description="Helical" evidence="7">
    <location>
        <begin position="202"/>
        <end position="223"/>
    </location>
</feature>
<feature type="domain" description="Rhodopsin" evidence="8">
    <location>
        <begin position="25"/>
        <end position="269"/>
    </location>
</feature>
<evidence type="ECO:0000313" key="9">
    <source>
        <dbReference type="EMBL" id="CAH0056333.1"/>
    </source>
</evidence>
<reference evidence="9" key="1">
    <citation type="submission" date="2021-10" db="EMBL/GenBank/DDBJ databases">
        <authorList>
            <person name="Piombo E."/>
        </authorList>
    </citation>
    <scope>NUCLEOTIDE SEQUENCE</scope>
</reference>
<keyword evidence="10" id="KW-1185">Reference proteome</keyword>
<feature type="transmembrane region" description="Helical" evidence="7">
    <location>
        <begin position="6"/>
        <end position="29"/>
    </location>
</feature>
<feature type="region of interest" description="Disordered" evidence="6">
    <location>
        <begin position="634"/>
        <end position="698"/>
    </location>
</feature>
<evidence type="ECO:0000256" key="3">
    <source>
        <dbReference type="ARBA" id="ARBA00022989"/>
    </source>
</evidence>
<dbReference type="Proteomes" id="UP000775872">
    <property type="component" value="Unassembled WGS sequence"/>
</dbReference>
<feature type="compositionally biased region" description="Low complexity" evidence="6">
    <location>
        <begin position="681"/>
        <end position="698"/>
    </location>
</feature>
<feature type="transmembrane region" description="Helical" evidence="7">
    <location>
        <begin position="132"/>
        <end position="153"/>
    </location>
</feature>
<feature type="transmembrane region" description="Helical" evidence="7">
    <location>
        <begin position="41"/>
        <end position="67"/>
    </location>
</feature>
<dbReference type="PANTHER" id="PTHR33048">
    <property type="entry name" value="PTH11-LIKE INTEGRAL MEMBRANE PROTEIN (AFU_ORTHOLOGUE AFUA_5G11245)"/>
    <property type="match status" value="1"/>
</dbReference>
<comment type="subcellular location">
    <subcellularLocation>
        <location evidence="1">Membrane</location>
        <topology evidence="1">Multi-pass membrane protein</topology>
    </subcellularLocation>
</comment>
<feature type="region of interest" description="Disordered" evidence="6">
    <location>
        <begin position="711"/>
        <end position="763"/>
    </location>
</feature>
<dbReference type="AlphaFoldDB" id="A0A9P0ER09"/>
<evidence type="ECO:0000256" key="1">
    <source>
        <dbReference type="ARBA" id="ARBA00004141"/>
    </source>
</evidence>
<feature type="compositionally biased region" description="Low complexity" evidence="6">
    <location>
        <begin position="711"/>
        <end position="723"/>
    </location>
</feature>
<feature type="transmembrane region" description="Helical" evidence="7">
    <location>
        <begin position="169"/>
        <end position="190"/>
    </location>
</feature>
<dbReference type="InterPro" id="IPR052337">
    <property type="entry name" value="SAT4-like"/>
</dbReference>
<gene>
    <name evidence="9" type="ORF">CSOL1703_00006273</name>
</gene>
<evidence type="ECO:0000256" key="5">
    <source>
        <dbReference type="ARBA" id="ARBA00038359"/>
    </source>
</evidence>
<keyword evidence="4 7" id="KW-0472">Membrane</keyword>
<keyword evidence="2 7" id="KW-0812">Transmembrane</keyword>
<evidence type="ECO:0000256" key="7">
    <source>
        <dbReference type="SAM" id="Phobius"/>
    </source>
</evidence>
<evidence type="ECO:0000256" key="6">
    <source>
        <dbReference type="SAM" id="MobiDB-lite"/>
    </source>
</evidence>
<sequence>MSDNTLVIYVVTITTFLLATIFIVLRLVARYVTKVETWWDDWFALLAYLCAFGFSGVVIEWTAGAGLGRPLEAINSSREDVYYQSRMLLWIGEIIYAFTLAFSKLSVLGFYWRLFSTSGIRIPIQILTGASIVWLVIRTPMAIFHCVPVQAFWDLTVDNKVCNIDDSKFFFGTVLVHLIIDVLILALPVVEVKNLRLRLGQKIAVIGVFMFGILVCVASIGVLIESSKFDPNSPEMPLEISPIIIWATMEVNLAIVCSCLPLMRPIFHRMLPDSVLGSDPRSSSITRSDIGSISGFKLHRLNNMHEMDDGYSVKNFPDIETGSISSDGFGCPRGYTGPQTFSSVSAEDGQRLHRDFKGIHVKNETRQLLFGARRVNSAATGRAQLAASQNLLTWSLSLNDPRPSTSCFSLFYLQRKNTFTQLKTNFSSLHHWPSPTPPIQTMPAPLASKVLRQAPTLWNSKEYGWNWKDCQFWDSDRKQESTRWGQDIACPNIHVRPDTNLSVWVFRGWEFVTPVENAKRHSMRCWILEDSRAKESILPWMLSWDLFQDSIKRARGGSFPDDLVLRLPWVEDPLKASTEFDWRMSMAAAEFFIANDHRMWCREQTPTMVVCRAKEFRTLVDQGWTALMRKLKEGEAGDANEEADRTTDSNVADGHALQVKDGNSGTGSVADATVGDGGGDAATETTTTTTTTINNPTTTTTTTIVTTVAGCGTTTNTTTTTTSTKRKNKTQAESRDGGNNKRPRGRTTRAEQNAATIDLEQEK</sequence>
<evidence type="ECO:0000256" key="2">
    <source>
        <dbReference type="ARBA" id="ARBA00022692"/>
    </source>
</evidence>
<dbReference type="OrthoDB" id="5417844at2759"/>
<accession>A0A9P0ER09</accession>
<feature type="transmembrane region" description="Helical" evidence="7">
    <location>
        <begin position="87"/>
        <end position="112"/>
    </location>
</feature>
<comment type="similarity">
    <text evidence="5">Belongs to the SAT4 family.</text>
</comment>